<feature type="domain" description="Histidine kinase" evidence="7">
    <location>
        <begin position="661"/>
        <end position="868"/>
    </location>
</feature>
<dbReference type="Pfam" id="PF00072">
    <property type="entry name" value="Response_reg"/>
    <property type="match status" value="1"/>
</dbReference>
<dbReference type="SMART" id="SM00387">
    <property type="entry name" value="HATPase_c"/>
    <property type="match status" value="1"/>
</dbReference>
<feature type="domain" description="PAS" evidence="9">
    <location>
        <begin position="394"/>
        <end position="466"/>
    </location>
</feature>
<accession>Q18IA7</accession>
<dbReference type="PROSITE" id="PS50113">
    <property type="entry name" value="PAC"/>
    <property type="match status" value="1"/>
</dbReference>
<feature type="domain" description="PAS" evidence="9">
    <location>
        <begin position="145"/>
        <end position="218"/>
    </location>
</feature>
<dbReference type="STRING" id="362976.HQ_2141A"/>
<dbReference type="RefSeq" id="WP_011571404.1">
    <property type="nucleotide sequence ID" value="NC_008212.1"/>
</dbReference>
<dbReference type="InterPro" id="IPR036097">
    <property type="entry name" value="HisK_dim/P_sf"/>
</dbReference>
<comment type="catalytic activity">
    <reaction evidence="1">
        <text>ATP + protein L-histidine = ADP + protein N-phospho-L-histidine.</text>
        <dbReference type="EC" id="2.7.13.3"/>
    </reaction>
</comment>
<dbReference type="InterPro" id="IPR001610">
    <property type="entry name" value="PAC"/>
</dbReference>
<dbReference type="KEGG" id="hwa:HQ_2141A"/>
<dbReference type="SMART" id="SM00091">
    <property type="entry name" value="PAS"/>
    <property type="match status" value="3"/>
</dbReference>
<dbReference type="InterPro" id="IPR036890">
    <property type="entry name" value="HATPase_C_sf"/>
</dbReference>
<dbReference type="InterPro" id="IPR013656">
    <property type="entry name" value="PAS_4"/>
</dbReference>
<dbReference type="Gene3D" id="3.30.565.10">
    <property type="entry name" value="Histidine kinase-like ATPase, C-terminal domain"/>
    <property type="match status" value="1"/>
</dbReference>
<feature type="domain" description="Response regulatory" evidence="8">
    <location>
        <begin position="14"/>
        <end position="130"/>
    </location>
</feature>
<dbReference type="PANTHER" id="PTHR43304:SF1">
    <property type="entry name" value="PAC DOMAIN-CONTAINING PROTEIN"/>
    <property type="match status" value="1"/>
</dbReference>
<dbReference type="PROSITE" id="PS50110">
    <property type="entry name" value="RESPONSE_REGULATORY"/>
    <property type="match status" value="1"/>
</dbReference>
<dbReference type="EC" id="2.7.13.3" evidence="2"/>
<dbReference type="PANTHER" id="PTHR43304">
    <property type="entry name" value="PHYTOCHROME-LIKE PROTEIN CPH1"/>
    <property type="match status" value="1"/>
</dbReference>
<dbReference type="Pfam" id="PF00512">
    <property type="entry name" value="HisKA"/>
    <property type="match status" value="1"/>
</dbReference>
<dbReference type="EMBL" id="AM180088">
    <property type="protein sequence ID" value="CAJ52268.1"/>
    <property type="molecule type" value="Genomic_DNA"/>
</dbReference>
<dbReference type="SUPFAM" id="SSF47384">
    <property type="entry name" value="Homodimeric domain of signal transducing histidine kinase"/>
    <property type="match status" value="1"/>
</dbReference>
<evidence type="ECO:0000313" key="11">
    <source>
        <dbReference type="EMBL" id="CAJ52268.1"/>
    </source>
</evidence>
<dbReference type="Pfam" id="PF00989">
    <property type="entry name" value="PAS"/>
    <property type="match status" value="1"/>
</dbReference>
<evidence type="ECO:0000256" key="6">
    <source>
        <dbReference type="PROSITE-ProRule" id="PRU00169"/>
    </source>
</evidence>
<dbReference type="SUPFAM" id="SSF52172">
    <property type="entry name" value="CheY-like"/>
    <property type="match status" value="1"/>
</dbReference>
<dbReference type="GeneID" id="4192741"/>
<keyword evidence="4 11" id="KW-0808">Transferase</keyword>
<dbReference type="SMART" id="SM00086">
    <property type="entry name" value="PAC"/>
    <property type="match status" value="3"/>
</dbReference>
<dbReference type="InterPro" id="IPR001789">
    <property type="entry name" value="Sig_transdc_resp-reg_receiver"/>
</dbReference>
<dbReference type="InterPro" id="IPR003661">
    <property type="entry name" value="HisK_dim/P_dom"/>
</dbReference>
<keyword evidence="3 6" id="KW-0597">Phosphoprotein</keyword>
<dbReference type="InterPro" id="IPR013655">
    <property type="entry name" value="PAS_fold_3"/>
</dbReference>
<dbReference type="Gene3D" id="3.30.450.20">
    <property type="entry name" value="PAS domain"/>
    <property type="match status" value="4"/>
</dbReference>
<dbReference type="InterPro" id="IPR004358">
    <property type="entry name" value="Sig_transdc_His_kin-like_C"/>
</dbReference>
<evidence type="ECO:0000259" key="7">
    <source>
        <dbReference type="PROSITE" id="PS50109"/>
    </source>
</evidence>
<dbReference type="SMART" id="SM00388">
    <property type="entry name" value="HisKA"/>
    <property type="match status" value="1"/>
</dbReference>
<dbReference type="SMART" id="SM00448">
    <property type="entry name" value="REC"/>
    <property type="match status" value="1"/>
</dbReference>
<evidence type="ECO:0000256" key="3">
    <source>
        <dbReference type="ARBA" id="ARBA00022553"/>
    </source>
</evidence>
<dbReference type="eggNOG" id="arCOG02333">
    <property type="taxonomic scope" value="Archaea"/>
</dbReference>
<dbReference type="SUPFAM" id="SSF55785">
    <property type="entry name" value="PYP-like sensor domain (PAS domain)"/>
    <property type="match status" value="4"/>
</dbReference>
<evidence type="ECO:0000256" key="4">
    <source>
        <dbReference type="ARBA" id="ARBA00022679"/>
    </source>
</evidence>
<reference evidence="11 12" key="1">
    <citation type="journal article" date="2006" name="BMC Genomics">
        <title>The genome of the square archaeon Haloquadratum walsbyi: life at the limits of water activity.</title>
        <authorList>
            <person name="Bolhuis H.H."/>
            <person name="Palm P.P."/>
            <person name="Wende A.W."/>
            <person name="Falb M.M."/>
            <person name="Rampp M.M."/>
            <person name="Rodriguez-Valera F.F."/>
            <person name="Pfeiffer F.F."/>
            <person name="Oesterhelt D.D."/>
        </authorList>
    </citation>
    <scope>NUCLEOTIDE SEQUENCE [LARGE SCALE GENOMIC DNA]</scope>
    <source>
        <strain evidence="12">DSM 16790 / HBSQ001</strain>
    </source>
</reference>
<dbReference type="CDD" id="cd00130">
    <property type="entry name" value="PAS"/>
    <property type="match status" value="3"/>
</dbReference>
<dbReference type="GO" id="GO:0000155">
    <property type="term" value="F:phosphorelay sensor kinase activity"/>
    <property type="evidence" value="ECO:0007669"/>
    <property type="project" value="InterPro"/>
</dbReference>
<dbReference type="Pfam" id="PF08447">
    <property type="entry name" value="PAS_3"/>
    <property type="match status" value="1"/>
</dbReference>
<dbReference type="PROSITE" id="PS50112">
    <property type="entry name" value="PAS"/>
    <property type="match status" value="2"/>
</dbReference>
<dbReference type="HOGENOM" id="CLU_000445_114_58_2"/>
<dbReference type="SUPFAM" id="SSF55874">
    <property type="entry name" value="ATPase domain of HSP90 chaperone/DNA topoisomerase II/histidine kinase"/>
    <property type="match status" value="1"/>
</dbReference>
<dbReference type="PRINTS" id="PR00344">
    <property type="entry name" value="BCTRLSENSOR"/>
</dbReference>
<gene>
    <name evidence="11" type="ordered locus">HQ_2141A</name>
</gene>
<feature type="modified residue" description="4-aspartylphosphate" evidence="6">
    <location>
        <position position="65"/>
    </location>
</feature>
<evidence type="ECO:0000259" key="8">
    <source>
        <dbReference type="PROSITE" id="PS50110"/>
    </source>
</evidence>
<evidence type="ECO:0000256" key="1">
    <source>
        <dbReference type="ARBA" id="ARBA00000085"/>
    </source>
</evidence>
<dbReference type="GO" id="GO:0006355">
    <property type="term" value="P:regulation of DNA-templated transcription"/>
    <property type="evidence" value="ECO:0007669"/>
    <property type="project" value="InterPro"/>
</dbReference>
<dbReference type="Proteomes" id="UP000001975">
    <property type="component" value="Chromosome"/>
</dbReference>
<evidence type="ECO:0000256" key="5">
    <source>
        <dbReference type="ARBA" id="ARBA00022777"/>
    </source>
</evidence>
<name>Q18IA7_HALWD</name>
<dbReference type="AlphaFoldDB" id="Q18IA7"/>
<dbReference type="Pfam" id="PF02518">
    <property type="entry name" value="HATPase_c"/>
    <property type="match status" value="1"/>
</dbReference>
<dbReference type="InterPro" id="IPR000700">
    <property type="entry name" value="PAS-assoc_C"/>
</dbReference>
<dbReference type="InterPro" id="IPR005467">
    <property type="entry name" value="His_kinase_dom"/>
</dbReference>
<dbReference type="Gene3D" id="1.10.287.130">
    <property type="match status" value="1"/>
</dbReference>
<sequence length="888" mass="101040">MATRQRRERRDTIRVLHVDDHSDFAEMVTTFLERENDRFETEAVASASDGLARLADSSFDCVISDYDMPDADGIEFLKTVREKHSDLPFILFTGKGSETVASEAISAGVTDYLQKSSGTEQYKLLAHRITNAVEQSQSKQRVQEEQQRFRTLFDRLSQPTVEVRYKNSEPIVTQVNSAFEDVFGYESNNIVGDSLDAHIVPDDRIDEAESMNQYVQAGGRLESREVIRETADGLRQFLLENAVCDNGLGGFFVYTDISDRVEREETLERNRDLLRHTEQLATVGGWEADVETGEIFWTRGTYAIHDLDPTGEFEPSVETAIEFYHPDDQTTVEQAVEKCRTQGEAYEVDVRLITAEDEEKWVCITGEAVYDGDDIVKIQGAICDITQQRKRRQELEQIETLFQNTQDHLFLINVDESFTIERLNPAWEATPGISVEESRGRTIQDVLGGKEAQKVEEKYQKCVEQRKELEYEERIRFGDEYIQWETRLAPVIVDDEVEYIAGSSRDITERHERRQELSKLKQQYQTLAENFPNGAVYLIDDNFEYVRARGEALKQADLSPADIEGHTPHEVFPDELADETCKHFEQAFNGNTTVVEQEYRNKRYRIRVTPVDGNGNTTKTNTETETEIARVMAVAQDITQYVEDRRELHRQNKQLDEFASVVSHDLRNPLTVAKGNLELLREECNSDDQREQVDKIDSALTRMDELIESILTLARANEQIGSVESVNLAELSQNCWQNVETTDATIHLDITATQTVTVKADVNRLAQLLENLMRNAIEHARNQDDDDDVDKNENVTITIGELTDGFYIADDGDGISESDRDDVFEAGYTTSKHGTGFGLSIVKQVVEAHGWEISITESADGGARFEVTNVEMSRSESTQLESNRMNSE</sequence>
<protein>
    <recommendedName>
        <fullName evidence="2">histidine kinase</fullName>
        <ecNumber evidence="2">2.7.13.3</ecNumber>
    </recommendedName>
</protein>
<feature type="domain" description="PAC" evidence="10">
    <location>
        <begin position="346"/>
        <end position="397"/>
    </location>
</feature>
<organism evidence="11 12">
    <name type="scientific">Haloquadratum walsbyi (strain DSM 16790 / HBSQ001)</name>
    <dbReference type="NCBI Taxonomy" id="362976"/>
    <lineage>
        <taxon>Archaea</taxon>
        <taxon>Methanobacteriati</taxon>
        <taxon>Methanobacteriota</taxon>
        <taxon>Stenosarchaea group</taxon>
        <taxon>Halobacteria</taxon>
        <taxon>Halobacteriales</taxon>
        <taxon>Haloferacaceae</taxon>
        <taxon>Haloquadratum</taxon>
    </lineage>
</organism>
<evidence type="ECO:0000259" key="9">
    <source>
        <dbReference type="PROSITE" id="PS50112"/>
    </source>
</evidence>
<dbReference type="InterPro" id="IPR052162">
    <property type="entry name" value="Sensor_kinase/Photoreceptor"/>
</dbReference>
<dbReference type="Gene3D" id="3.40.50.2300">
    <property type="match status" value="1"/>
</dbReference>
<dbReference type="InterPro" id="IPR003594">
    <property type="entry name" value="HATPase_dom"/>
</dbReference>
<dbReference type="CDD" id="cd00082">
    <property type="entry name" value="HisKA"/>
    <property type="match status" value="1"/>
</dbReference>
<dbReference type="InterPro" id="IPR035965">
    <property type="entry name" value="PAS-like_dom_sf"/>
</dbReference>
<evidence type="ECO:0000259" key="10">
    <source>
        <dbReference type="PROSITE" id="PS50113"/>
    </source>
</evidence>
<dbReference type="PROSITE" id="PS50109">
    <property type="entry name" value="HIS_KIN"/>
    <property type="match status" value="1"/>
</dbReference>
<evidence type="ECO:0000313" key="12">
    <source>
        <dbReference type="Proteomes" id="UP000001975"/>
    </source>
</evidence>
<evidence type="ECO:0000256" key="2">
    <source>
        <dbReference type="ARBA" id="ARBA00012438"/>
    </source>
</evidence>
<dbReference type="InterPro" id="IPR000014">
    <property type="entry name" value="PAS"/>
</dbReference>
<dbReference type="InterPro" id="IPR013767">
    <property type="entry name" value="PAS_fold"/>
</dbReference>
<dbReference type="eggNOG" id="arCOG02329">
    <property type="taxonomic scope" value="Archaea"/>
</dbReference>
<keyword evidence="12" id="KW-1185">Reference proteome</keyword>
<dbReference type="InterPro" id="IPR011006">
    <property type="entry name" value="CheY-like_superfamily"/>
</dbReference>
<dbReference type="NCBIfam" id="TIGR00229">
    <property type="entry name" value="sensory_box"/>
    <property type="match status" value="2"/>
</dbReference>
<dbReference type="CDD" id="cd00156">
    <property type="entry name" value="REC"/>
    <property type="match status" value="1"/>
</dbReference>
<dbReference type="Pfam" id="PF08448">
    <property type="entry name" value="PAS_4"/>
    <property type="match status" value="2"/>
</dbReference>
<proteinExistence type="predicted"/>
<keyword evidence="5 11" id="KW-0418">Kinase</keyword>